<proteinExistence type="predicted"/>
<evidence type="ECO:0000313" key="2">
    <source>
        <dbReference type="Proteomes" id="UP000887159"/>
    </source>
</evidence>
<comment type="caution">
    <text evidence="1">The sequence shown here is derived from an EMBL/GenBank/DDBJ whole genome shotgun (WGS) entry which is preliminary data.</text>
</comment>
<dbReference type="Proteomes" id="UP000887159">
    <property type="component" value="Unassembled WGS sequence"/>
</dbReference>
<gene>
    <name evidence="1" type="ORF">TNCV_2067071</name>
</gene>
<accession>A0A8X6W3G7</accession>
<protein>
    <submittedName>
        <fullName evidence="1">Uncharacterized protein</fullName>
    </submittedName>
</protein>
<name>A0A8X6W3G7_TRICX</name>
<reference evidence="1" key="1">
    <citation type="submission" date="2020-08" db="EMBL/GenBank/DDBJ databases">
        <title>Multicomponent nature underlies the extraordinary mechanical properties of spider dragline silk.</title>
        <authorList>
            <person name="Kono N."/>
            <person name="Nakamura H."/>
            <person name="Mori M."/>
            <person name="Yoshida Y."/>
            <person name="Ohtoshi R."/>
            <person name="Malay A.D."/>
            <person name="Moran D.A.P."/>
            <person name="Tomita M."/>
            <person name="Numata K."/>
            <person name="Arakawa K."/>
        </authorList>
    </citation>
    <scope>NUCLEOTIDE SEQUENCE</scope>
</reference>
<evidence type="ECO:0000313" key="1">
    <source>
        <dbReference type="EMBL" id="GFY27086.1"/>
    </source>
</evidence>
<dbReference type="AlphaFoldDB" id="A0A8X6W3G7"/>
<dbReference type="EMBL" id="BMAU01021379">
    <property type="protein sequence ID" value="GFY27086.1"/>
    <property type="molecule type" value="Genomic_DNA"/>
</dbReference>
<organism evidence="1 2">
    <name type="scientific">Trichonephila clavipes</name>
    <name type="common">Golden silk orbweaver</name>
    <name type="synonym">Nephila clavipes</name>
    <dbReference type="NCBI Taxonomy" id="2585209"/>
    <lineage>
        <taxon>Eukaryota</taxon>
        <taxon>Metazoa</taxon>
        <taxon>Ecdysozoa</taxon>
        <taxon>Arthropoda</taxon>
        <taxon>Chelicerata</taxon>
        <taxon>Arachnida</taxon>
        <taxon>Araneae</taxon>
        <taxon>Araneomorphae</taxon>
        <taxon>Entelegynae</taxon>
        <taxon>Araneoidea</taxon>
        <taxon>Nephilidae</taxon>
        <taxon>Trichonephila</taxon>
    </lineage>
</organism>
<keyword evidence="2" id="KW-1185">Reference proteome</keyword>
<sequence length="92" mass="10345">MQTAQKNSNHSEPSQVNMRLPVPEHALLVKLSYFNHPQFHVHFEPYRSYVKLLSLEALKGVIKGILLLVSSLVSIPSLVQLRLLDPDTDGSL</sequence>